<dbReference type="EMBL" id="JAIQCV010000013">
    <property type="protein sequence ID" value="KAH1032417.1"/>
    <property type="molecule type" value="Genomic_DNA"/>
</dbReference>
<gene>
    <name evidence="1" type="ORF">J1N35_044591</name>
</gene>
<evidence type="ECO:0000313" key="2">
    <source>
        <dbReference type="Proteomes" id="UP000828251"/>
    </source>
</evidence>
<reference evidence="1 2" key="1">
    <citation type="journal article" date="2021" name="Plant Biotechnol. J.">
        <title>Multi-omics assisted identification of the key and species-specific regulatory components of drought-tolerant mechanisms in Gossypium stocksii.</title>
        <authorList>
            <person name="Yu D."/>
            <person name="Ke L."/>
            <person name="Zhang D."/>
            <person name="Wu Y."/>
            <person name="Sun Y."/>
            <person name="Mei J."/>
            <person name="Sun J."/>
            <person name="Sun Y."/>
        </authorList>
    </citation>
    <scope>NUCLEOTIDE SEQUENCE [LARGE SCALE GENOMIC DNA]</scope>
    <source>
        <strain evidence="2">cv. E1</strain>
        <tissue evidence="1">Leaf</tissue>
    </source>
</reference>
<comment type="caution">
    <text evidence="1">The sequence shown here is derived from an EMBL/GenBank/DDBJ whole genome shotgun (WGS) entry which is preliminary data.</text>
</comment>
<sequence length="103" mass="11840">MVYENEISETLMLVKVFQVSYMTDKDSEARKVLEEVFDARMREISETLQARCMGCVKKRDRSSLRLEPRSAKHVRTYLSYSKSSAGCGFQANLRATRPSHTVV</sequence>
<organism evidence="1 2">
    <name type="scientific">Gossypium stocksii</name>
    <dbReference type="NCBI Taxonomy" id="47602"/>
    <lineage>
        <taxon>Eukaryota</taxon>
        <taxon>Viridiplantae</taxon>
        <taxon>Streptophyta</taxon>
        <taxon>Embryophyta</taxon>
        <taxon>Tracheophyta</taxon>
        <taxon>Spermatophyta</taxon>
        <taxon>Magnoliopsida</taxon>
        <taxon>eudicotyledons</taxon>
        <taxon>Gunneridae</taxon>
        <taxon>Pentapetalae</taxon>
        <taxon>rosids</taxon>
        <taxon>malvids</taxon>
        <taxon>Malvales</taxon>
        <taxon>Malvaceae</taxon>
        <taxon>Malvoideae</taxon>
        <taxon>Gossypium</taxon>
    </lineage>
</organism>
<dbReference type="AlphaFoldDB" id="A0A9D3U9H5"/>
<protein>
    <submittedName>
        <fullName evidence="1">Uncharacterized protein</fullName>
    </submittedName>
</protein>
<accession>A0A9D3U9H5</accession>
<name>A0A9D3U9H5_9ROSI</name>
<evidence type="ECO:0000313" key="1">
    <source>
        <dbReference type="EMBL" id="KAH1032417.1"/>
    </source>
</evidence>
<proteinExistence type="predicted"/>
<keyword evidence="2" id="KW-1185">Reference proteome</keyword>
<dbReference type="Proteomes" id="UP000828251">
    <property type="component" value="Unassembled WGS sequence"/>
</dbReference>